<evidence type="ECO:0000313" key="3">
    <source>
        <dbReference type="Proteomes" id="UP001589834"/>
    </source>
</evidence>
<feature type="transmembrane region" description="Helical" evidence="1">
    <location>
        <begin position="164"/>
        <end position="184"/>
    </location>
</feature>
<keyword evidence="1" id="KW-0472">Membrane</keyword>
<comment type="caution">
    <text evidence="2">The sequence shown here is derived from an EMBL/GenBank/DDBJ whole genome shotgun (WGS) entry which is preliminary data.</text>
</comment>
<organism evidence="2 3">
    <name type="scientific">Ottowia pentelensis</name>
    <dbReference type="NCBI Taxonomy" id="511108"/>
    <lineage>
        <taxon>Bacteria</taxon>
        <taxon>Pseudomonadati</taxon>
        <taxon>Pseudomonadota</taxon>
        <taxon>Betaproteobacteria</taxon>
        <taxon>Burkholderiales</taxon>
        <taxon>Comamonadaceae</taxon>
        <taxon>Ottowia</taxon>
    </lineage>
</organism>
<accession>A0ABV6PP63</accession>
<name>A0ABV6PP63_9BURK</name>
<dbReference type="PANTHER" id="PTHR34989">
    <property type="entry name" value="PROTEIN HDED"/>
    <property type="match status" value="1"/>
</dbReference>
<sequence>MNFEQDTMDKQSPMTDALDFAKANWWMFLLGGVLYILFGVLALARPAEALLALAVIFAAFLLVDGVFSVVRALAAKGADGRWWVFFGGLLSILVGLYALLGPVNTVLLFVYVIAFQAILFGVTVFMFGVNIRKAVSGEWVLYVTGVVSVLFGLLLVWAPGIGGLSVSLMAGAWSLVIGILRVLFAFRVRRLMRSATN</sequence>
<keyword evidence="1" id="KW-1133">Transmembrane helix</keyword>
<protein>
    <submittedName>
        <fullName evidence="2">HdeD family acid-resistance protein</fullName>
    </submittedName>
</protein>
<keyword evidence="1" id="KW-0812">Transmembrane</keyword>
<dbReference type="InterPro" id="IPR005325">
    <property type="entry name" value="DUF308_memb"/>
</dbReference>
<dbReference type="InterPro" id="IPR052712">
    <property type="entry name" value="Acid_resist_chaperone_HdeD"/>
</dbReference>
<feature type="transmembrane region" description="Helical" evidence="1">
    <location>
        <begin position="106"/>
        <end position="127"/>
    </location>
</feature>
<evidence type="ECO:0000256" key="1">
    <source>
        <dbReference type="SAM" id="Phobius"/>
    </source>
</evidence>
<dbReference type="RefSeq" id="WP_377479889.1">
    <property type="nucleotide sequence ID" value="NZ_JBHLTN010000007.1"/>
</dbReference>
<dbReference type="Proteomes" id="UP001589834">
    <property type="component" value="Unassembled WGS sequence"/>
</dbReference>
<keyword evidence="3" id="KW-1185">Reference proteome</keyword>
<dbReference type="Pfam" id="PF03729">
    <property type="entry name" value="DUF308"/>
    <property type="match status" value="2"/>
</dbReference>
<feature type="transmembrane region" description="Helical" evidence="1">
    <location>
        <begin position="50"/>
        <end position="70"/>
    </location>
</feature>
<feature type="transmembrane region" description="Helical" evidence="1">
    <location>
        <begin position="139"/>
        <end position="158"/>
    </location>
</feature>
<dbReference type="PANTHER" id="PTHR34989:SF1">
    <property type="entry name" value="PROTEIN HDED"/>
    <property type="match status" value="1"/>
</dbReference>
<reference evidence="2 3" key="1">
    <citation type="submission" date="2024-09" db="EMBL/GenBank/DDBJ databases">
        <authorList>
            <person name="Sun Q."/>
            <person name="Mori K."/>
        </authorList>
    </citation>
    <scope>NUCLEOTIDE SEQUENCE [LARGE SCALE GENOMIC DNA]</scope>
    <source>
        <strain evidence="2 3">NCAIM B.02336</strain>
    </source>
</reference>
<gene>
    <name evidence="2" type="ORF">ACFFGG_03535</name>
</gene>
<proteinExistence type="predicted"/>
<feature type="transmembrane region" description="Helical" evidence="1">
    <location>
        <begin position="23"/>
        <end position="44"/>
    </location>
</feature>
<dbReference type="EMBL" id="JBHLTN010000007">
    <property type="protein sequence ID" value="MFC0591621.1"/>
    <property type="molecule type" value="Genomic_DNA"/>
</dbReference>
<feature type="transmembrane region" description="Helical" evidence="1">
    <location>
        <begin position="82"/>
        <end position="100"/>
    </location>
</feature>
<evidence type="ECO:0000313" key="2">
    <source>
        <dbReference type="EMBL" id="MFC0591621.1"/>
    </source>
</evidence>